<keyword evidence="5" id="KW-0408">Iron</keyword>
<feature type="domain" description="VOC" evidence="6">
    <location>
        <begin position="160"/>
        <end position="311"/>
    </location>
</feature>
<keyword evidence="3" id="KW-0479">Metal-binding</keyword>
<sequence length="357" mass="38393">MNILGIDHIEMYVGDARQTAYVLCTAFGFRVRGQGGPETGLAGQRSLLLGQGDIRILVTTGLAADHPAAEYVARHGDGVAVIGFGVTDLAEAYATALAGGATGLLPPAEHGQGVRTAMVSGFGDVTHRLVSRAGSADPFLPGAIDMIAPDPDHGDELLQLIDHAAICLPAGELDPTVDFYTDAFGFGEIFSEYIEVGEQGMESRVVQSPSGGVTFTLIQPDTKRSRGQIDDFVAWHGGAGVQHLAFATDDIVRAVRTFADRGVGFSRPPASYYDVLNDRVGEVDVPLAELRDVGVLVDRDHWGQLYQIFTQSLHVRRTFFVELIERHGARTFGSRNIRALYEAKERELAAQRETAAS</sequence>
<dbReference type="EMBL" id="BAAALS010000004">
    <property type="protein sequence ID" value="GAA1743240.1"/>
    <property type="molecule type" value="Genomic_DNA"/>
</dbReference>
<evidence type="ECO:0000259" key="6">
    <source>
        <dbReference type="PROSITE" id="PS51819"/>
    </source>
</evidence>
<evidence type="ECO:0000256" key="2">
    <source>
        <dbReference type="ARBA" id="ARBA00005877"/>
    </source>
</evidence>
<dbReference type="CDD" id="cd07250">
    <property type="entry name" value="HPPD_C_like"/>
    <property type="match status" value="1"/>
</dbReference>
<comment type="cofactor">
    <cofactor evidence="1">
        <name>Fe cation</name>
        <dbReference type="ChEBI" id="CHEBI:24875"/>
    </cofactor>
</comment>
<keyword evidence="8" id="KW-1185">Reference proteome</keyword>
<accession>A0ABP4VZQ4</accession>
<comment type="caution">
    <text evidence="7">The sequence shown here is derived from an EMBL/GenBank/DDBJ whole genome shotgun (WGS) entry which is preliminary data.</text>
</comment>
<keyword evidence="7" id="KW-0560">Oxidoreductase</keyword>
<evidence type="ECO:0000256" key="3">
    <source>
        <dbReference type="ARBA" id="ARBA00022723"/>
    </source>
</evidence>
<dbReference type="InterPro" id="IPR004360">
    <property type="entry name" value="Glyas_Fos-R_dOase_dom"/>
</dbReference>
<dbReference type="InterPro" id="IPR005956">
    <property type="entry name" value="4OHPhenylPyrv_dOase"/>
</dbReference>
<dbReference type="InterPro" id="IPR041735">
    <property type="entry name" value="4OHPhenylPyrv_dOase_C"/>
</dbReference>
<dbReference type="InterPro" id="IPR037523">
    <property type="entry name" value="VOC_core"/>
</dbReference>
<proteinExistence type="inferred from homology"/>
<feature type="domain" description="VOC" evidence="6">
    <location>
        <begin position="5"/>
        <end position="132"/>
    </location>
</feature>
<gene>
    <name evidence="7" type="primary">hppD_1</name>
    <name evidence="7" type="ORF">GCM10009681_12630</name>
</gene>
<dbReference type="PROSITE" id="PS51819">
    <property type="entry name" value="VOC"/>
    <property type="match status" value="2"/>
</dbReference>
<dbReference type="Gene3D" id="3.10.180.10">
    <property type="entry name" value="2,3-Dihydroxybiphenyl 1,2-Dioxygenase, domain 1"/>
    <property type="match status" value="2"/>
</dbReference>
<dbReference type="PANTHER" id="PTHR11959">
    <property type="entry name" value="4-HYDROXYPHENYLPYRUVATE DIOXYGENASE"/>
    <property type="match status" value="1"/>
</dbReference>
<evidence type="ECO:0000313" key="8">
    <source>
        <dbReference type="Proteomes" id="UP001500655"/>
    </source>
</evidence>
<dbReference type="InterPro" id="IPR041736">
    <property type="entry name" value="4OHPhenylPyrv_dOase_N"/>
</dbReference>
<organism evidence="7 8">
    <name type="scientific">Luedemannella helvata</name>
    <dbReference type="NCBI Taxonomy" id="349315"/>
    <lineage>
        <taxon>Bacteria</taxon>
        <taxon>Bacillati</taxon>
        <taxon>Actinomycetota</taxon>
        <taxon>Actinomycetes</taxon>
        <taxon>Micromonosporales</taxon>
        <taxon>Micromonosporaceae</taxon>
        <taxon>Luedemannella</taxon>
    </lineage>
</organism>
<keyword evidence="7" id="KW-0223">Dioxygenase</keyword>
<name>A0ABP4VZQ4_9ACTN</name>
<dbReference type="InterPro" id="IPR029068">
    <property type="entry name" value="Glyas_Bleomycin-R_OHBP_Dase"/>
</dbReference>
<dbReference type="GO" id="GO:0051213">
    <property type="term" value="F:dioxygenase activity"/>
    <property type="evidence" value="ECO:0007669"/>
    <property type="project" value="UniProtKB-KW"/>
</dbReference>
<evidence type="ECO:0000256" key="5">
    <source>
        <dbReference type="ARBA" id="ARBA00023004"/>
    </source>
</evidence>
<dbReference type="Proteomes" id="UP001500655">
    <property type="component" value="Unassembled WGS sequence"/>
</dbReference>
<dbReference type="CDD" id="cd08342">
    <property type="entry name" value="HPPD_N_like"/>
    <property type="match status" value="1"/>
</dbReference>
<dbReference type="Pfam" id="PF00903">
    <property type="entry name" value="Glyoxalase"/>
    <property type="match status" value="2"/>
</dbReference>
<keyword evidence="4" id="KW-0677">Repeat</keyword>
<evidence type="ECO:0000256" key="4">
    <source>
        <dbReference type="ARBA" id="ARBA00022737"/>
    </source>
</evidence>
<dbReference type="NCBIfam" id="TIGR01263">
    <property type="entry name" value="4HPPD"/>
    <property type="match status" value="1"/>
</dbReference>
<protein>
    <submittedName>
        <fullName evidence="7">4-hydroxyphenylpyruvate dioxygenase</fullName>
    </submittedName>
</protein>
<dbReference type="SUPFAM" id="SSF54593">
    <property type="entry name" value="Glyoxalase/Bleomycin resistance protein/Dihydroxybiphenyl dioxygenase"/>
    <property type="match status" value="1"/>
</dbReference>
<comment type="similarity">
    <text evidence="2">Belongs to the 4HPPD family.</text>
</comment>
<evidence type="ECO:0000256" key="1">
    <source>
        <dbReference type="ARBA" id="ARBA00001962"/>
    </source>
</evidence>
<dbReference type="PANTHER" id="PTHR11959:SF1">
    <property type="entry name" value="4-HYDROXYPHENYLPYRUVATE DIOXYGENASE"/>
    <property type="match status" value="1"/>
</dbReference>
<evidence type="ECO:0000313" key="7">
    <source>
        <dbReference type="EMBL" id="GAA1743240.1"/>
    </source>
</evidence>
<dbReference type="PIRSF" id="PIRSF009283">
    <property type="entry name" value="HPP_dOase"/>
    <property type="match status" value="1"/>
</dbReference>
<dbReference type="RefSeq" id="WP_344077837.1">
    <property type="nucleotide sequence ID" value="NZ_BAAALS010000004.1"/>
</dbReference>
<reference evidence="8" key="1">
    <citation type="journal article" date="2019" name="Int. J. Syst. Evol. Microbiol.">
        <title>The Global Catalogue of Microorganisms (GCM) 10K type strain sequencing project: providing services to taxonomists for standard genome sequencing and annotation.</title>
        <authorList>
            <consortium name="The Broad Institute Genomics Platform"/>
            <consortium name="The Broad Institute Genome Sequencing Center for Infectious Disease"/>
            <person name="Wu L."/>
            <person name="Ma J."/>
        </authorList>
    </citation>
    <scope>NUCLEOTIDE SEQUENCE [LARGE SCALE GENOMIC DNA]</scope>
    <source>
        <strain evidence="8">JCM 13249</strain>
    </source>
</reference>